<evidence type="ECO:0000256" key="3">
    <source>
        <dbReference type="ARBA" id="ARBA00048462"/>
    </source>
</evidence>
<dbReference type="EMBL" id="WMIA01000008">
    <property type="protein sequence ID" value="MTF38926.1"/>
    <property type="molecule type" value="Genomic_DNA"/>
</dbReference>
<dbReference type="InterPro" id="IPR014043">
    <property type="entry name" value="Acyl_transferase_dom"/>
</dbReference>
<dbReference type="GO" id="GO:0004314">
    <property type="term" value="F:[acyl-carrier-protein] S-malonyltransferase activity"/>
    <property type="evidence" value="ECO:0007669"/>
    <property type="project" value="UniProtKB-EC"/>
</dbReference>
<comment type="catalytic activity">
    <reaction evidence="3 4">
        <text>holo-[ACP] + malonyl-CoA = malonyl-[ACP] + CoA</text>
        <dbReference type="Rhea" id="RHEA:41792"/>
        <dbReference type="Rhea" id="RHEA-COMP:9623"/>
        <dbReference type="Rhea" id="RHEA-COMP:9685"/>
        <dbReference type="ChEBI" id="CHEBI:57287"/>
        <dbReference type="ChEBI" id="CHEBI:57384"/>
        <dbReference type="ChEBI" id="CHEBI:64479"/>
        <dbReference type="ChEBI" id="CHEBI:78449"/>
        <dbReference type="EC" id="2.3.1.39"/>
    </reaction>
</comment>
<organism evidence="7 8">
    <name type="scientific">Cyanobacterium aponinum 0216</name>
    <dbReference type="NCBI Taxonomy" id="2676140"/>
    <lineage>
        <taxon>Bacteria</taxon>
        <taxon>Bacillati</taxon>
        <taxon>Cyanobacteriota</taxon>
        <taxon>Cyanophyceae</taxon>
        <taxon>Oscillatoriophycideae</taxon>
        <taxon>Chroococcales</taxon>
        <taxon>Geminocystaceae</taxon>
        <taxon>Cyanobacterium</taxon>
    </lineage>
</organism>
<proteinExistence type="inferred from homology"/>
<feature type="active site" evidence="5">
    <location>
        <position position="87"/>
    </location>
</feature>
<dbReference type="GO" id="GO:0006633">
    <property type="term" value="P:fatty acid biosynthetic process"/>
    <property type="evidence" value="ECO:0007669"/>
    <property type="project" value="TreeGrafter"/>
</dbReference>
<evidence type="ECO:0000259" key="6">
    <source>
        <dbReference type="SMART" id="SM00827"/>
    </source>
</evidence>
<dbReference type="PANTHER" id="PTHR42681">
    <property type="entry name" value="MALONYL-COA-ACYL CARRIER PROTEIN TRANSACYLASE, MITOCHONDRIAL"/>
    <property type="match status" value="1"/>
</dbReference>
<dbReference type="InterPro" id="IPR050858">
    <property type="entry name" value="Mal-CoA-ACP_Trans/PKS_FabD"/>
</dbReference>
<gene>
    <name evidence="7" type="primary">fabD</name>
    <name evidence="7" type="ORF">GGC33_08290</name>
</gene>
<feature type="domain" description="Malonyl-CoA:ACP transacylase (MAT)" evidence="6">
    <location>
        <begin position="7"/>
        <end position="283"/>
    </location>
</feature>
<dbReference type="InterPro" id="IPR016035">
    <property type="entry name" value="Acyl_Trfase/lysoPLipase"/>
</dbReference>
<feature type="active site" evidence="5">
    <location>
        <position position="187"/>
    </location>
</feature>
<dbReference type="InterPro" id="IPR024925">
    <property type="entry name" value="Malonyl_CoA-ACP_transAc"/>
</dbReference>
<dbReference type="SMART" id="SM00827">
    <property type="entry name" value="PKS_AT"/>
    <property type="match status" value="1"/>
</dbReference>
<dbReference type="InterPro" id="IPR004410">
    <property type="entry name" value="Malonyl_CoA-ACP_transAc_FabD"/>
</dbReference>
<evidence type="ECO:0000256" key="5">
    <source>
        <dbReference type="PIRSR" id="PIRSR000446-1"/>
    </source>
</evidence>
<comment type="caution">
    <text evidence="7">The sequence shown here is derived from an EMBL/GenBank/DDBJ whole genome shotgun (WGS) entry which is preliminary data.</text>
</comment>
<sequence length="289" mass="31558">MTKTAWVFPGQGSQTQGMGIDLIEVAQDKFKQAEEILGWSIIQRCQGDEETLSRTLYTQPCLYTIEAILVDLLKDKGKNADFVAGHSLGEYVALYAANVYDFATGLNLVKMRSQFMDQAQGGKMVALMKFNREILEKAIENTENVVLANDNSDGQVVISGEPNAVDEVVEAVKAKLAVPLKVSGAFHSPLMATAAAEFAKVLDEAEFKDAQIPVLANVDPNPSIDGQEIKERLKQQMTGGVRWREIMAQMPSLGVQEVIEIGPGKVLTGLFKRSVKDVSLVNINGLENL</sequence>
<dbReference type="Proteomes" id="UP000437131">
    <property type="component" value="Unassembled WGS sequence"/>
</dbReference>
<dbReference type="Pfam" id="PF00698">
    <property type="entry name" value="Acyl_transf_1"/>
    <property type="match status" value="1"/>
</dbReference>
<dbReference type="GO" id="GO:0005829">
    <property type="term" value="C:cytosol"/>
    <property type="evidence" value="ECO:0007669"/>
    <property type="project" value="TreeGrafter"/>
</dbReference>
<evidence type="ECO:0000313" key="8">
    <source>
        <dbReference type="Proteomes" id="UP000437131"/>
    </source>
</evidence>
<evidence type="ECO:0000256" key="1">
    <source>
        <dbReference type="ARBA" id="ARBA00022679"/>
    </source>
</evidence>
<dbReference type="PIRSF" id="PIRSF000446">
    <property type="entry name" value="Mct"/>
    <property type="match status" value="1"/>
</dbReference>
<dbReference type="PANTHER" id="PTHR42681:SF1">
    <property type="entry name" value="MALONYL-COA-ACYL CARRIER PROTEIN TRANSACYLASE, MITOCHONDRIAL"/>
    <property type="match status" value="1"/>
</dbReference>
<keyword evidence="1 4" id="KW-0808">Transferase</keyword>
<dbReference type="InterPro" id="IPR016036">
    <property type="entry name" value="Malonyl_transacylase_ACP-bd"/>
</dbReference>
<reference evidence="7 8" key="1">
    <citation type="submission" date="2019-11" db="EMBL/GenBank/DDBJ databases">
        <title>Isolation of a new High Light Tolerant Cyanobacteria.</title>
        <authorList>
            <person name="Dobson Z."/>
            <person name="Vaughn N."/>
            <person name="Vaughn M."/>
            <person name="Fromme P."/>
            <person name="Mazor Y."/>
        </authorList>
    </citation>
    <scope>NUCLEOTIDE SEQUENCE [LARGE SCALE GENOMIC DNA]</scope>
    <source>
        <strain evidence="7 8">0216</strain>
    </source>
</reference>
<dbReference type="AlphaFoldDB" id="A0A844GY65"/>
<dbReference type="Gene3D" id="3.40.366.10">
    <property type="entry name" value="Malonyl-Coenzyme A Acyl Carrier Protein, domain 2"/>
    <property type="match status" value="1"/>
</dbReference>
<dbReference type="InterPro" id="IPR001227">
    <property type="entry name" value="Ac_transferase_dom_sf"/>
</dbReference>
<dbReference type="SUPFAM" id="SSF52151">
    <property type="entry name" value="FabD/lysophospholipase-like"/>
    <property type="match status" value="1"/>
</dbReference>
<dbReference type="EC" id="2.3.1.39" evidence="4"/>
<protein>
    <recommendedName>
        <fullName evidence="4">Malonyl CoA-acyl carrier protein transacylase</fullName>
        <ecNumber evidence="4">2.3.1.39</ecNumber>
    </recommendedName>
</protein>
<comment type="similarity">
    <text evidence="4">Belongs to the fabD family.</text>
</comment>
<keyword evidence="2 4" id="KW-0012">Acyltransferase</keyword>
<dbReference type="RefSeq" id="WP_099435680.1">
    <property type="nucleotide sequence ID" value="NZ_WMIA01000008.1"/>
</dbReference>
<evidence type="ECO:0000256" key="4">
    <source>
        <dbReference type="PIRNR" id="PIRNR000446"/>
    </source>
</evidence>
<dbReference type="NCBIfam" id="TIGR00128">
    <property type="entry name" value="fabD"/>
    <property type="match status" value="1"/>
</dbReference>
<evidence type="ECO:0000256" key="2">
    <source>
        <dbReference type="ARBA" id="ARBA00023315"/>
    </source>
</evidence>
<name>A0A844GY65_9CHRO</name>
<accession>A0A844GY65</accession>
<evidence type="ECO:0000313" key="7">
    <source>
        <dbReference type="EMBL" id="MTF38926.1"/>
    </source>
</evidence>
<dbReference type="SUPFAM" id="SSF55048">
    <property type="entry name" value="Probable ACP-binding domain of malonyl-CoA ACP transacylase"/>
    <property type="match status" value="1"/>
</dbReference>
<dbReference type="Gene3D" id="3.30.70.250">
    <property type="entry name" value="Malonyl-CoA ACP transacylase, ACP-binding"/>
    <property type="match status" value="1"/>
</dbReference>